<keyword evidence="1 4" id="KW-0378">Hydrolase</keyword>
<evidence type="ECO:0000256" key="1">
    <source>
        <dbReference type="ARBA" id="ARBA00022801"/>
    </source>
</evidence>
<gene>
    <name evidence="4" type="ORF">GGR23_004463</name>
</gene>
<dbReference type="InterPro" id="IPR017755">
    <property type="entry name" value="N-carbamoylputrescine_amidase"/>
</dbReference>
<dbReference type="InterPro" id="IPR003010">
    <property type="entry name" value="C-N_Hydrolase"/>
</dbReference>
<dbReference type="CDD" id="cd07573">
    <property type="entry name" value="CPA"/>
    <property type="match status" value="1"/>
</dbReference>
<dbReference type="PANTHER" id="PTHR43674:SF2">
    <property type="entry name" value="BETA-UREIDOPROPIONASE"/>
    <property type="match status" value="1"/>
</dbReference>
<name>A0A7W6JB61_9HYPH</name>
<dbReference type="AlphaFoldDB" id="A0A7W6JB61"/>
<proteinExistence type="inferred from homology"/>
<dbReference type="GO" id="GO:0050126">
    <property type="term" value="F:N-carbamoylputrescine amidase activity"/>
    <property type="evidence" value="ECO:0007669"/>
    <property type="project" value="UniProtKB-EC"/>
</dbReference>
<dbReference type="InterPro" id="IPR036526">
    <property type="entry name" value="C-N_Hydrolase_sf"/>
</dbReference>
<dbReference type="InterPro" id="IPR050345">
    <property type="entry name" value="Aliph_Amidase/BUP"/>
</dbReference>
<evidence type="ECO:0000256" key="2">
    <source>
        <dbReference type="ARBA" id="ARBA00034122"/>
    </source>
</evidence>
<dbReference type="Pfam" id="PF00795">
    <property type="entry name" value="CN_hydrolase"/>
    <property type="match status" value="1"/>
</dbReference>
<dbReference type="NCBIfam" id="TIGR03381">
    <property type="entry name" value="agmatine_aguB"/>
    <property type="match status" value="1"/>
</dbReference>
<evidence type="ECO:0000259" key="3">
    <source>
        <dbReference type="PROSITE" id="PS50263"/>
    </source>
</evidence>
<dbReference type="EC" id="3.5.1.53" evidence="4"/>
<feature type="domain" description="CN hydrolase" evidence="3">
    <location>
        <begin position="4"/>
        <end position="260"/>
    </location>
</feature>
<dbReference type="SUPFAM" id="SSF56317">
    <property type="entry name" value="Carbon-nitrogen hydrolase"/>
    <property type="match status" value="1"/>
</dbReference>
<dbReference type="PANTHER" id="PTHR43674">
    <property type="entry name" value="NITRILASE C965.09-RELATED"/>
    <property type="match status" value="1"/>
</dbReference>
<reference evidence="4 5" key="1">
    <citation type="submission" date="2020-08" db="EMBL/GenBank/DDBJ databases">
        <title>Genomic Encyclopedia of Type Strains, Phase IV (KMG-IV): sequencing the most valuable type-strain genomes for metagenomic binning, comparative biology and taxonomic classification.</title>
        <authorList>
            <person name="Goeker M."/>
        </authorList>
    </citation>
    <scope>NUCLEOTIDE SEQUENCE [LARGE SCALE GENOMIC DNA]</scope>
    <source>
        <strain evidence="4 5">DSM 29853</strain>
    </source>
</reference>
<dbReference type="Proteomes" id="UP000528286">
    <property type="component" value="Unassembled WGS sequence"/>
</dbReference>
<dbReference type="EMBL" id="JACIEZ010000016">
    <property type="protein sequence ID" value="MBB4067232.1"/>
    <property type="molecule type" value="Genomic_DNA"/>
</dbReference>
<sequence length="293" mass="32401">MRKIGVAATQMACSWDRDENIQKAEALVRRAHGQGADIVLLQELFQTPYFCQEQTPAHLGLANPLDEDRGVSHFRAIARELGVVLPVSYYERSGMALFNSLAIIDADGSILFNYRKSHIPQGPGYEEKFYFSPGDTGCRAVRTRHATIGCGICWDQWFPEGARAMALQGAELLFYPTAIGSEPHDPTIDSARHWQRTMQGHAGANVMPVIASNRIGVEVEGKTTCTFYGSSFIADHTGALVAEANRTDETVLVHAFDLDAIGEYRRAWGLFRDRRPDLYGVLRTLDGSHGIGQ</sequence>
<dbReference type="PROSITE" id="PS50263">
    <property type="entry name" value="CN_HYDROLASE"/>
    <property type="match status" value="1"/>
</dbReference>
<keyword evidence="5" id="KW-1185">Reference proteome</keyword>
<dbReference type="RefSeq" id="WP_183368466.1">
    <property type="nucleotide sequence ID" value="NZ_JACIEZ010000016.1"/>
</dbReference>
<comment type="similarity">
    <text evidence="2">Belongs to the carbon-nitrogen hydrolase superfamily.</text>
</comment>
<dbReference type="Gene3D" id="3.60.110.10">
    <property type="entry name" value="Carbon-nitrogen hydrolase"/>
    <property type="match status" value="1"/>
</dbReference>
<evidence type="ECO:0000313" key="4">
    <source>
        <dbReference type="EMBL" id="MBB4067232.1"/>
    </source>
</evidence>
<protein>
    <submittedName>
        <fullName evidence="4">N-carbamoylputrescine amidase</fullName>
        <ecNumber evidence="4">3.5.1.53</ecNumber>
    </submittedName>
</protein>
<accession>A0A7W6JB61</accession>
<organism evidence="4 5">
    <name type="scientific">Gellertiella hungarica</name>
    <dbReference type="NCBI Taxonomy" id="1572859"/>
    <lineage>
        <taxon>Bacteria</taxon>
        <taxon>Pseudomonadati</taxon>
        <taxon>Pseudomonadota</taxon>
        <taxon>Alphaproteobacteria</taxon>
        <taxon>Hyphomicrobiales</taxon>
        <taxon>Rhizobiaceae</taxon>
        <taxon>Gellertiella</taxon>
    </lineage>
</organism>
<evidence type="ECO:0000313" key="5">
    <source>
        <dbReference type="Proteomes" id="UP000528286"/>
    </source>
</evidence>
<comment type="caution">
    <text evidence="4">The sequence shown here is derived from an EMBL/GenBank/DDBJ whole genome shotgun (WGS) entry which is preliminary data.</text>
</comment>
<dbReference type="GO" id="GO:0033388">
    <property type="term" value="P:putrescine biosynthetic process from arginine"/>
    <property type="evidence" value="ECO:0007669"/>
    <property type="project" value="TreeGrafter"/>
</dbReference>